<keyword evidence="1" id="KW-0540">Nuclease</keyword>
<dbReference type="SUPFAM" id="SSF53933">
    <property type="entry name" value="Microbial ribonucleases"/>
    <property type="match status" value="1"/>
</dbReference>
<feature type="compositionally biased region" description="Low complexity" evidence="3">
    <location>
        <begin position="37"/>
        <end position="74"/>
    </location>
</feature>
<organism evidence="4 5">
    <name type="scientific">Janibacter melonis</name>
    <dbReference type="NCBI Taxonomy" id="262209"/>
    <lineage>
        <taxon>Bacteria</taxon>
        <taxon>Bacillati</taxon>
        <taxon>Actinomycetota</taxon>
        <taxon>Actinomycetes</taxon>
        <taxon>Micrococcales</taxon>
        <taxon>Intrasporangiaceae</taxon>
        <taxon>Janibacter</taxon>
    </lineage>
</organism>
<dbReference type="GO" id="GO:0003723">
    <property type="term" value="F:RNA binding"/>
    <property type="evidence" value="ECO:0007669"/>
    <property type="project" value="InterPro"/>
</dbReference>
<keyword evidence="2" id="KW-0378">Hydrolase</keyword>
<protein>
    <submittedName>
        <fullName evidence="4">Ribonuclease</fullName>
    </submittedName>
</protein>
<dbReference type="Pfam" id="PF00545">
    <property type="entry name" value="Ribonuclease"/>
    <property type="match status" value="1"/>
</dbReference>
<sequence>MSTTWRQRLQVVVGVLLILLAAWLTIGGGDEGEPAGSPSSSSTSSASAQPTPSASRSSTPSRSSSARPSATATPDSGLATLPASSLPPEGRRTLALVAAGGPFPYDRDGVTFGNRERILPIRDRGYYAEYTVPTPGESDRGARRLVVGDEGDTYYTADHYASFRQVEVGS</sequence>
<evidence type="ECO:0000256" key="3">
    <source>
        <dbReference type="SAM" id="MobiDB-lite"/>
    </source>
</evidence>
<comment type="caution">
    <text evidence="4">The sequence shown here is derived from an EMBL/GenBank/DDBJ whole genome shotgun (WGS) entry which is preliminary data.</text>
</comment>
<dbReference type="InterPro" id="IPR016191">
    <property type="entry name" value="Ribonuclease/ribotoxin"/>
</dbReference>
<dbReference type="Gene3D" id="3.10.450.30">
    <property type="entry name" value="Microbial ribonucleases"/>
    <property type="match status" value="1"/>
</dbReference>
<proteinExistence type="predicted"/>
<accession>A0A176QAL7</accession>
<evidence type="ECO:0000313" key="5">
    <source>
        <dbReference type="Proteomes" id="UP000076976"/>
    </source>
</evidence>
<dbReference type="AlphaFoldDB" id="A0A176QAL7"/>
<evidence type="ECO:0000256" key="2">
    <source>
        <dbReference type="ARBA" id="ARBA00022801"/>
    </source>
</evidence>
<keyword evidence="5" id="KW-1185">Reference proteome</keyword>
<evidence type="ECO:0000256" key="1">
    <source>
        <dbReference type="ARBA" id="ARBA00022722"/>
    </source>
</evidence>
<reference evidence="4 5" key="1">
    <citation type="submission" date="2016-01" db="EMBL/GenBank/DDBJ databases">
        <title>Janibacter melonis strain CD11_4 genome sequencing and assembly.</title>
        <authorList>
            <person name="Nair G.R."/>
            <person name="Kaur G."/>
            <person name="Chander A.M."/>
            <person name="Mayilraj S."/>
        </authorList>
    </citation>
    <scope>NUCLEOTIDE SEQUENCE [LARGE SCALE GENOMIC DNA]</scope>
    <source>
        <strain evidence="4 5">CD11-4</strain>
    </source>
</reference>
<dbReference type="Proteomes" id="UP000076976">
    <property type="component" value="Unassembled WGS sequence"/>
</dbReference>
<feature type="region of interest" description="Disordered" evidence="3">
    <location>
        <begin position="30"/>
        <end position="88"/>
    </location>
</feature>
<name>A0A176QAL7_9MICO</name>
<gene>
    <name evidence="4" type="ORF">AWH69_09770</name>
</gene>
<dbReference type="EMBL" id="LQZG01000003">
    <property type="protein sequence ID" value="OAB86729.1"/>
    <property type="molecule type" value="Genomic_DNA"/>
</dbReference>
<evidence type="ECO:0000313" key="4">
    <source>
        <dbReference type="EMBL" id="OAB86729.1"/>
    </source>
</evidence>
<dbReference type="InterPro" id="IPR000026">
    <property type="entry name" value="N1-like"/>
</dbReference>
<dbReference type="GO" id="GO:0004521">
    <property type="term" value="F:RNA endonuclease activity"/>
    <property type="evidence" value="ECO:0007669"/>
    <property type="project" value="InterPro"/>
</dbReference>
<dbReference type="GO" id="GO:0016787">
    <property type="term" value="F:hydrolase activity"/>
    <property type="evidence" value="ECO:0007669"/>
    <property type="project" value="UniProtKB-KW"/>
</dbReference>
<dbReference type="STRING" id="262209.AWH69_09770"/>
<dbReference type="RefSeq" id="WP_068274761.1">
    <property type="nucleotide sequence ID" value="NZ_LQZG01000003.1"/>
</dbReference>